<feature type="region of interest" description="Disordered" evidence="1">
    <location>
        <begin position="942"/>
        <end position="1007"/>
    </location>
</feature>
<dbReference type="Proteomes" id="UP001465976">
    <property type="component" value="Unassembled WGS sequence"/>
</dbReference>
<keyword evidence="2" id="KW-1133">Transmembrane helix</keyword>
<evidence type="ECO:0000259" key="3">
    <source>
        <dbReference type="Pfam" id="PF20153"/>
    </source>
</evidence>
<dbReference type="Pfam" id="PF20153">
    <property type="entry name" value="DUF6535"/>
    <property type="match status" value="1"/>
</dbReference>
<feature type="compositionally biased region" description="Polar residues" evidence="1">
    <location>
        <begin position="1"/>
        <end position="10"/>
    </location>
</feature>
<dbReference type="EMBL" id="JBAHYK010001496">
    <property type="protein sequence ID" value="KAL0567785.1"/>
    <property type="molecule type" value="Genomic_DNA"/>
</dbReference>
<name>A0ABR3EXX3_9AGAR</name>
<evidence type="ECO:0000313" key="5">
    <source>
        <dbReference type="Proteomes" id="UP001465976"/>
    </source>
</evidence>
<evidence type="ECO:0000256" key="1">
    <source>
        <dbReference type="SAM" id="MobiDB-lite"/>
    </source>
</evidence>
<organism evidence="4 5">
    <name type="scientific">Marasmius crinis-equi</name>
    <dbReference type="NCBI Taxonomy" id="585013"/>
    <lineage>
        <taxon>Eukaryota</taxon>
        <taxon>Fungi</taxon>
        <taxon>Dikarya</taxon>
        <taxon>Basidiomycota</taxon>
        <taxon>Agaricomycotina</taxon>
        <taxon>Agaricomycetes</taxon>
        <taxon>Agaricomycetidae</taxon>
        <taxon>Agaricales</taxon>
        <taxon>Marasmiineae</taxon>
        <taxon>Marasmiaceae</taxon>
        <taxon>Marasmius</taxon>
    </lineage>
</organism>
<evidence type="ECO:0000256" key="2">
    <source>
        <dbReference type="SAM" id="Phobius"/>
    </source>
</evidence>
<feature type="region of interest" description="Disordered" evidence="1">
    <location>
        <begin position="1"/>
        <end position="111"/>
    </location>
</feature>
<feature type="transmembrane region" description="Helical" evidence="2">
    <location>
        <begin position="241"/>
        <end position="259"/>
    </location>
</feature>
<keyword evidence="2" id="KW-0472">Membrane</keyword>
<proteinExistence type="predicted"/>
<feature type="transmembrane region" description="Helical" evidence="2">
    <location>
        <begin position="172"/>
        <end position="191"/>
    </location>
</feature>
<reference evidence="4 5" key="1">
    <citation type="submission" date="2024-02" db="EMBL/GenBank/DDBJ databases">
        <title>A draft genome for the cacao thread blight pathogen Marasmius crinis-equi.</title>
        <authorList>
            <person name="Cohen S.P."/>
            <person name="Baruah I.K."/>
            <person name="Amoako-Attah I."/>
            <person name="Bukari Y."/>
            <person name="Meinhardt L.W."/>
            <person name="Bailey B.A."/>
        </authorList>
    </citation>
    <scope>NUCLEOTIDE SEQUENCE [LARGE SCALE GENOMIC DNA]</scope>
    <source>
        <strain evidence="4 5">GH-76</strain>
    </source>
</reference>
<comment type="caution">
    <text evidence="4">The sequence shown here is derived from an EMBL/GenBank/DDBJ whole genome shotgun (WGS) entry which is preliminary data.</text>
</comment>
<protein>
    <recommendedName>
        <fullName evidence="3">DUF6535 domain-containing protein</fullName>
    </recommendedName>
</protein>
<feature type="transmembrane region" description="Helical" evidence="2">
    <location>
        <begin position="326"/>
        <end position="348"/>
    </location>
</feature>
<feature type="region of interest" description="Disordered" evidence="1">
    <location>
        <begin position="123"/>
        <end position="147"/>
    </location>
</feature>
<keyword evidence="5" id="KW-1185">Reference proteome</keyword>
<keyword evidence="2" id="KW-0812">Transmembrane</keyword>
<feature type="compositionally biased region" description="Low complexity" evidence="1">
    <location>
        <begin position="34"/>
        <end position="43"/>
    </location>
</feature>
<feature type="transmembrane region" description="Helical" evidence="2">
    <location>
        <begin position="292"/>
        <end position="314"/>
    </location>
</feature>
<sequence length="1007" mass="113335">MASKPTTNVPTDDFYGAKVVSSPERSVPEDRSQSKVSLLQSKSDGTPGQDVHELDPAGKTPLGPGASLTDGPGDAARATEGTDRDTAAPASRTDLDAQDGGAGKTTKLATSAKERIVSLDGHLDHDEKGGAHSVASPTPAAQKPTLEESWKTVMKEIGDIDDAQYMGWDDDINTLLVFAGLFSAVVTAFTIESYQWLSEDLQDTTVTLLMQISQQMGNKTMVPTSPEPFKASSSVVRINTFWFLSLIISLIDALFGLLCKQWLREHRRPTHTRTPQEVLALHWLRRKSLEKWHVPTFIATLPMLLELALFFFFAGLLELLWSRHSIPFTIATVVVGVAALFYIGTTILPGFNIIHQAWQVVPEIRKARAGELNSTHVTLIPSLPPMEFICPYKSPQAWVTFKAVRGISSILFDMTNIIVKFLNDTKILRSAWYRRRDAAKTPLNNLIGWPSVDLEIIQRSSVKLAPPFYELKALRWLVQELQDTPSMIPHLQNTLGTLPLHLVMPAVFDQWLFLLDRDWTIADIETALQPAPLYQGVDNHLTELQSVWLEENSKQDSKLFRQFLHYHHILVNWRELREYDWNHLVTEWEKIWRQLKLSSYGDRVGPPFSFHMLDRILRDPGLDKELFKPWLSEFCTMPSTSFEQYPLLIDYLARHITTISTPQHPIDGSPAGDASLFFKSEACRDLMKQLHNNLLANKEILGSKKASRWQEATDIIRHIHALPLDYFPLPLPGHFPIPLSKLKDLLWELPEEPSKSDFGFLDSYQKHWEEVSWHDQVSFIEILSRYIIEYQNPRVSHNKHNTYTPLATHRKGLKFIGFLYAQWEALYRRLDDQKGQRFTEAWQKALEHVRAANGIESSDELEAMFTPLSDSSSDYTLLLLDGIPSWREEAIEMRARLGGRVVNEFPSDELKVITAQTSDYPGESPLTDVTSQTIQEHDMNAEVHSGRENEDSAVPGPPNGAGASKNKEVSGSAVLTGLAEESRDSGGGAHNSREDNLVGGVGADNNV</sequence>
<gene>
    <name evidence="4" type="ORF">V5O48_014210</name>
</gene>
<dbReference type="InterPro" id="IPR045338">
    <property type="entry name" value="DUF6535"/>
</dbReference>
<feature type="domain" description="DUF6535" evidence="3">
    <location>
        <begin position="150"/>
        <end position="322"/>
    </location>
</feature>
<accession>A0ABR3EXX3</accession>
<evidence type="ECO:0000313" key="4">
    <source>
        <dbReference type="EMBL" id="KAL0567785.1"/>
    </source>
</evidence>